<dbReference type="AlphaFoldDB" id="A0A4W5R273"/>
<dbReference type="GeneTree" id="ENSGT00940000165978"/>
<dbReference type="SUPFAM" id="SSF47473">
    <property type="entry name" value="EF-hand"/>
    <property type="match status" value="1"/>
</dbReference>
<proteinExistence type="predicted"/>
<accession>A0A4W5R273</accession>
<dbReference type="Proteomes" id="UP000314982">
    <property type="component" value="Unassembled WGS sequence"/>
</dbReference>
<organism evidence="1 2">
    <name type="scientific">Hucho hucho</name>
    <name type="common">huchen</name>
    <dbReference type="NCBI Taxonomy" id="62062"/>
    <lineage>
        <taxon>Eukaryota</taxon>
        <taxon>Metazoa</taxon>
        <taxon>Chordata</taxon>
        <taxon>Craniata</taxon>
        <taxon>Vertebrata</taxon>
        <taxon>Euteleostomi</taxon>
        <taxon>Actinopterygii</taxon>
        <taxon>Neopterygii</taxon>
        <taxon>Teleostei</taxon>
        <taxon>Protacanthopterygii</taxon>
        <taxon>Salmoniformes</taxon>
        <taxon>Salmonidae</taxon>
        <taxon>Salmoninae</taxon>
        <taxon>Hucho</taxon>
    </lineage>
</organism>
<dbReference type="STRING" id="62062.ENSHHUP00000080043"/>
<dbReference type="Gene3D" id="1.10.238.10">
    <property type="entry name" value="EF-hand"/>
    <property type="match status" value="1"/>
</dbReference>
<name>A0A4W5R273_9TELE</name>
<evidence type="ECO:0000313" key="2">
    <source>
        <dbReference type="Proteomes" id="UP000314982"/>
    </source>
</evidence>
<reference evidence="1" key="3">
    <citation type="submission" date="2025-09" db="UniProtKB">
        <authorList>
            <consortium name="Ensembl"/>
        </authorList>
    </citation>
    <scope>IDENTIFICATION</scope>
</reference>
<reference evidence="2" key="1">
    <citation type="submission" date="2018-06" db="EMBL/GenBank/DDBJ databases">
        <title>Genome assembly of Danube salmon.</title>
        <authorList>
            <person name="Macqueen D.J."/>
            <person name="Gundappa M.K."/>
        </authorList>
    </citation>
    <scope>NUCLEOTIDE SEQUENCE [LARGE SCALE GENOMIC DNA]</scope>
</reference>
<evidence type="ECO:0000313" key="1">
    <source>
        <dbReference type="Ensembl" id="ENSHHUP00000080043.1"/>
    </source>
</evidence>
<dbReference type="InterPro" id="IPR011992">
    <property type="entry name" value="EF-hand-dom_pair"/>
</dbReference>
<dbReference type="Ensembl" id="ENSHHUT00000082611.1">
    <property type="protein sequence ID" value="ENSHHUP00000080043.1"/>
    <property type="gene ID" value="ENSHHUG00000046631.1"/>
</dbReference>
<keyword evidence="2" id="KW-1185">Reference proteome</keyword>
<sequence>MQSAGGEQNELVLEHCKSFVVLMDNKSQLLEYPEVSPALKAAGMAVDDFVLQLIGLRYTEMDMTISYSGFLYLLMELDSMIHTFQDNV</sequence>
<reference evidence="1" key="2">
    <citation type="submission" date="2025-08" db="UniProtKB">
        <authorList>
            <consortium name="Ensembl"/>
        </authorList>
    </citation>
    <scope>IDENTIFICATION</scope>
</reference>
<protein>
    <submittedName>
        <fullName evidence="1">Uncharacterized protein</fullName>
    </submittedName>
</protein>